<evidence type="ECO:0000313" key="2">
    <source>
        <dbReference type="RefSeq" id="XP_033459198.1"/>
    </source>
</evidence>
<dbReference type="Proteomes" id="UP000504637">
    <property type="component" value="Unplaced"/>
</dbReference>
<reference evidence="2" key="1">
    <citation type="submission" date="2020-01" db="EMBL/GenBank/DDBJ databases">
        <authorList>
            <consortium name="DOE Joint Genome Institute"/>
            <person name="Haridas S."/>
            <person name="Albert R."/>
            <person name="Binder M."/>
            <person name="Bloem J."/>
            <person name="Labutti K."/>
            <person name="Salamov A."/>
            <person name="Andreopoulos B."/>
            <person name="Baker S.E."/>
            <person name="Barry K."/>
            <person name="Bills G."/>
            <person name="Bluhm B.H."/>
            <person name="Cannon C."/>
            <person name="Castanera R."/>
            <person name="Culley D.E."/>
            <person name="Daum C."/>
            <person name="Ezra D."/>
            <person name="Gonzalez J.B."/>
            <person name="Henrissat B."/>
            <person name="Kuo A."/>
            <person name="Liang C."/>
            <person name="Lipzen A."/>
            <person name="Lutzoni F."/>
            <person name="Magnuson J."/>
            <person name="Mondo S."/>
            <person name="Nolan M."/>
            <person name="Ohm R."/>
            <person name="Pangilinan J."/>
            <person name="Park H.-J."/>
            <person name="Ramirez L."/>
            <person name="Alfaro M."/>
            <person name="Sun H."/>
            <person name="Tritt A."/>
            <person name="Yoshinaga Y."/>
            <person name="Zwiers L.-H."/>
            <person name="Turgeon B.G."/>
            <person name="Goodwin S.B."/>
            <person name="Spatafora J.W."/>
            <person name="Crous P.W."/>
            <person name="Grigoriev I.V."/>
        </authorList>
    </citation>
    <scope>NUCLEOTIDE SEQUENCE</scope>
    <source>
        <strain evidence="2">CBS 342.82</strain>
    </source>
</reference>
<protein>
    <submittedName>
        <fullName evidence="2">Uncharacterized protein</fullName>
    </submittedName>
</protein>
<gene>
    <name evidence="2" type="ORF">K489DRAFT_234746</name>
</gene>
<name>A0A6J3M5P5_9PEZI</name>
<organism evidence="2">
    <name type="scientific">Dissoconium aciculare CBS 342.82</name>
    <dbReference type="NCBI Taxonomy" id="1314786"/>
    <lineage>
        <taxon>Eukaryota</taxon>
        <taxon>Fungi</taxon>
        <taxon>Dikarya</taxon>
        <taxon>Ascomycota</taxon>
        <taxon>Pezizomycotina</taxon>
        <taxon>Dothideomycetes</taxon>
        <taxon>Dothideomycetidae</taxon>
        <taxon>Mycosphaerellales</taxon>
        <taxon>Dissoconiaceae</taxon>
        <taxon>Dissoconium</taxon>
    </lineage>
</organism>
<dbReference type="GeneID" id="54357637"/>
<proteinExistence type="predicted"/>
<dbReference type="RefSeq" id="XP_033459198.1">
    <property type="nucleotide sequence ID" value="XM_033599838.1"/>
</dbReference>
<accession>A0A6J3M5P5</accession>
<sequence>MHRLRRSLTLIIVRCIPHHKSEHVLRLSGEDKPLMFLHDGCFRLGRLNQNTENIYSSQTVTIHLLRFPVAQWLFAVIVILSLQSHCRLLQWVVRHDDVQVLWILIMS</sequence>
<reference evidence="2" key="3">
    <citation type="submission" date="2025-08" db="UniProtKB">
        <authorList>
            <consortium name="RefSeq"/>
        </authorList>
    </citation>
    <scope>IDENTIFICATION</scope>
    <source>
        <strain evidence="2">CBS 342.82</strain>
    </source>
</reference>
<dbReference type="AlphaFoldDB" id="A0A6J3M5P5"/>
<keyword evidence="1" id="KW-1185">Reference proteome</keyword>
<evidence type="ECO:0000313" key="1">
    <source>
        <dbReference type="Proteomes" id="UP000504637"/>
    </source>
</evidence>
<reference evidence="2" key="2">
    <citation type="submission" date="2020-04" db="EMBL/GenBank/DDBJ databases">
        <authorList>
            <consortium name="NCBI Genome Project"/>
        </authorList>
    </citation>
    <scope>NUCLEOTIDE SEQUENCE</scope>
    <source>
        <strain evidence="2">CBS 342.82</strain>
    </source>
</reference>